<dbReference type="AlphaFoldDB" id="M5CCC1"/>
<proteinExistence type="predicted"/>
<feature type="compositionally biased region" description="Polar residues" evidence="1">
    <location>
        <begin position="13"/>
        <end position="24"/>
    </location>
</feature>
<accession>M5CCC1</accession>
<evidence type="ECO:0000313" key="2">
    <source>
        <dbReference type="EMBL" id="CCO36760.1"/>
    </source>
</evidence>
<evidence type="ECO:0000256" key="1">
    <source>
        <dbReference type="SAM" id="MobiDB-lite"/>
    </source>
</evidence>
<dbReference type="Proteomes" id="UP000012065">
    <property type="component" value="Unassembled WGS sequence"/>
</dbReference>
<organism evidence="2 3">
    <name type="scientific">Thanatephorus cucumeris (strain AG1-IB / isolate 7/3/14)</name>
    <name type="common">Lettuce bottom rot fungus</name>
    <name type="synonym">Rhizoctonia solani</name>
    <dbReference type="NCBI Taxonomy" id="1108050"/>
    <lineage>
        <taxon>Eukaryota</taxon>
        <taxon>Fungi</taxon>
        <taxon>Dikarya</taxon>
        <taxon>Basidiomycota</taxon>
        <taxon>Agaricomycotina</taxon>
        <taxon>Agaricomycetes</taxon>
        <taxon>Cantharellales</taxon>
        <taxon>Ceratobasidiaceae</taxon>
        <taxon>Rhizoctonia</taxon>
        <taxon>Rhizoctonia solani AG-1</taxon>
    </lineage>
</organism>
<feature type="region of interest" description="Disordered" evidence="1">
    <location>
        <begin position="156"/>
        <end position="216"/>
    </location>
</feature>
<feature type="compositionally biased region" description="Polar residues" evidence="1">
    <location>
        <begin position="98"/>
        <end position="123"/>
    </location>
</feature>
<dbReference type="EMBL" id="CAOJ01016387">
    <property type="protein sequence ID" value="CCO36760.1"/>
    <property type="molecule type" value="Genomic_DNA"/>
</dbReference>
<comment type="caution">
    <text evidence="2">The sequence shown here is derived from an EMBL/GenBank/DDBJ whole genome shotgun (WGS) entry which is preliminary data.</text>
</comment>
<name>M5CCC1_THACB</name>
<dbReference type="HOGENOM" id="CLU_525405_0_0_1"/>
<feature type="region of interest" description="Disordered" evidence="1">
    <location>
        <begin position="333"/>
        <end position="366"/>
    </location>
</feature>
<feature type="compositionally biased region" description="Polar residues" evidence="1">
    <location>
        <begin position="333"/>
        <end position="358"/>
    </location>
</feature>
<sequence length="523" mass="57763">MNTKISQRDNGRHVNTVTADSPYQINPPPGNRQSTQHLRVSNNFLGLELSTDPSTAHGVVRTPSSTYQGGMSYHAATTHPSRYIHALASDTFLAGQSNSMTAPSAHSPTISNRMDLSPHQSPTYPLRSVRPVPLSRAPSVASPTGTLAIVPLSSAPLRQLEGPPPSSSSPRVIAPLPVQTKKRTGQRGRTRKRQRQQKSSSEGSDEDGECPHPQESRIRPSMLLIASHTNPINIHAPTQSLALLRPVLSNNLALVAPGYNNDDPPPARPLQNSGSGDSDTSDHGRPMSTGDDEVVESLYEEPRRGNVADLRELCELVNKLLEDQAELSRSIKQIDTRTQQMNTNPRNRSNGLSGSGTYVSPPEPTLPVNWDQTIQFDAPAGRKRRAKRHVLLMALIRETIFRLLSRHSVHDPLPPPPPPALRAPTIQNFAIRWEESSKSIFNELAARVVAEKIACEQPGMLTPDEVEELPALVSKHIKYLCRCYKDQNREDAEDFNTRRLNRCLQLVYRFWTCFLSTSGSIVI</sequence>
<protein>
    <submittedName>
        <fullName evidence="2">Uncharacterized protein</fullName>
    </submittedName>
</protein>
<feature type="region of interest" description="Disordered" evidence="1">
    <location>
        <begin position="258"/>
        <end position="290"/>
    </location>
</feature>
<feature type="compositionally biased region" description="Basic and acidic residues" evidence="1">
    <location>
        <begin position="1"/>
        <end position="12"/>
    </location>
</feature>
<reference evidence="2 3" key="1">
    <citation type="journal article" date="2013" name="J. Biotechnol.">
        <title>Establishment and interpretation of the genome sequence of the phytopathogenic fungus Rhizoctonia solani AG1-IB isolate 7/3/14.</title>
        <authorList>
            <person name="Wibberg D.W."/>
            <person name="Jelonek L.J."/>
            <person name="Rupp O.R."/>
            <person name="Hennig M.H."/>
            <person name="Eikmeyer F.E."/>
            <person name="Goesmann A.G."/>
            <person name="Hartmann A.H."/>
            <person name="Borriss R.B."/>
            <person name="Grosch R.G."/>
            <person name="Puehler A.P."/>
            <person name="Schlueter A.S."/>
        </authorList>
    </citation>
    <scope>NUCLEOTIDE SEQUENCE [LARGE SCALE GENOMIC DNA]</scope>
    <source>
        <strain evidence="3">AG1-IB / isolate 7/3/14</strain>
    </source>
</reference>
<evidence type="ECO:0000313" key="3">
    <source>
        <dbReference type="Proteomes" id="UP000012065"/>
    </source>
</evidence>
<feature type="compositionally biased region" description="Basic residues" evidence="1">
    <location>
        <begin position="180"/>
        <end position="196"/>
    </location>
</feature>
<gene>
    <name evidence="2" type="ORF">BN14_10904</name>
</gene>
<feature type="region of interest" description="Disordered" evidence="1">
    <location>
        <begin position="1"/>
        <end position="34"/>
    </location>
</feature>
<feature type="region of interest" description="Disordered" evidence="1">
    <location>
        <begin position="98"/>
        <end position="130"/>
    </location>
</feature>